<dbReference type="InterPro" id="IPR001356">
    <property type="entry name" value="HD"/>
</dbReference>
<keyword evidence="16" id="KW-1185">Reference proteome</keyword>
<feature type="region of interest" description="Disordered" evidence="13">
    <location>
        <begin position="656"/>
        <end position="681"/>
    </location>
</feature>
<evidence type="ECO:0000256" key="1">
    <source>
        <dbReference type="ARBA" id="ARBA00004123"/>
    </source>
</evidence>
<evidence type="ECO:0000256" key="14">
    <source>
        <dbReference type="SAM" id="Phobius"/>
    </source>
</evidence>
<name>A0ABM0M5L1_SACKO</name>
<dbReference type="CDD" id="cd11296">
    <property type="entry name" value="O-FucT_like"/>
    <property type="match status" value="1"/>
</dbReference>
<dbReference type="CDD" id="cd00086">
    <property type="entry name" value="homeodomain"/>
    <property type="match status" value="1"/>
</dbReference>
<feature type="domain" description="Homeobox" evidence="15">
    <location>
        <begin position="596"/>
        <end position="656"/>
    </location>
</feature>
<proteinExistence type="predicted"/>
<dbReference type="Gene3D" id="3.40.50.11340">
    <property type="match status" value="1"/>
</dbReference>
<evidence type="ECO:0000259" key="15">
    <source>
        <dbReference type="PROSITE" id="PS50071"/>
    </source>
</evidence>
<keyword evidence="7" id="KW-0294">Fucose metabolism</keyword>
<keyword evidence="6 11" id="KW-0539">Nucleus</keyword>
<dbReference type="Pfam" id="PF00046">
    <property type="entry name" value="Homeodomain"/>
    <property type="match status" value="1"/>
</dbReference>
<evidence type="ECO:0000256" key="12">
    <source>
        <dbReference type="RuleBase" id="RU000682"/>
    </source>
</evidence>
<dbReference type="Gene3D" id="1.10.10.60">
    <property type="entry name" value="Homeodomain-like"/>
    <property type="match status" value="1"/>
</dbReference>
<keyword evidence="4 11" id="KW-0238">DNA-binding</keyword>
<comment type="subcellular location">
    <subcellularLocation>
        <location evidence="1 11 12">Nucleus</location>
    </subcellularLocation>
</comment>
<dbReference type="Proteomes" id="UP000694865">
    <property type="component" value="Unplaced"/>
</dbReference>
<evidence type="ECO:0000256" key="13">
    <source>
        <dbReference type="SAM" id="MobiDB-lite"/>
    </source>
</evidence>
<dbReference type="PROSITE" id="PS50071">
    <property type="entry name" value="HOMEOBOX_2"/>
    <property type="match status" value="1"/>
</dbReference>
<dbReference type="InterPro" id="IPR017970">
    <property type="entry name" value="Homeobox_CS"/>
</dbReference>
<dbReference type="SUPFAM" id="SSF46689">
    <property type="entry name" value="Homeodomain-like"/>
    <property type="match status" value="1"/>
</dbReference>
<evidence type="ECO:0000256" key="4">
    <source>
        <dbReference type="ARBA" id="ARBA00023125"/>
    </source>
</evidence>
<dbReference type="EC" id="2.4.1.221" evidence="2"/>
<organism evidence="16 17">
    <name type="scientific">Saccoglossus kowalevskii</name>
    <name type="common">Acorn worm</name>
    <dbReference type="NCBI Taxonomy" id="10224"/>
    <lineage>
        <taxon>Eukaryota</taxon>
        <taxon>Metazoa</taxon>
        <taxon>Hemichordata</taxon>
        <taxon>Enteropneusta</taxon>
        <taxon>Harrimaniidae</taxon>
        <taxon>Saccoglossus</taxon>
    </lineage>
</organism>
<evidence type="ECO:0000256" key="6">
    <source>
        <dbReference type="ARBA" id="ARBA00023242"/>
    </source>
</evidence>
<keyword evidence="5 11" id="KW-0371">Homeobox</keyword>
<evidence type="ECO:0000256" key="2">
    <source>
        <dbReference type="ARBA" id="ARBA00012196"/>
    </source>
</evidence>
<keyword evidence="14" id="KW-0812">Transmembrane</keyword>
<dbReference type="InterPro" id="IPR019378">
    <property type="entry name" value="GDP-Fuc_O-FucTrfase"/>
</dbReference>
<keyword evidence="8" id="KW-0119">Carbohydrate metabolism</keyword>
<gene>
    <name evidence="17" type="primary">LOC102806520</name>
</gene>
<dbReference type="Pfam" id="PF10250">
    <property type="entry name" value="O-FucT"/>
    <property type="match status" value="1"/>
</dbReference>
<keyword evidence="14" id="KW-0472">Membrane</keyword>
<evidence type="ECO:0000256" key="11">
    <source>
        <dbReference type="PROSITE-ProRule" id="PRU00108"/>
    </source>
</evidence>
<dbReference type="Gene3D" id="3.40.50.11350">
    <property type="match status" value="1"/>
</dbReference>
<feature type="DNA-binding region" description="Homeobox" evidence="11">
    <location>
        <begin position="598"/>
        <end position="657"/>
    </location>
</feature>
<feature type="compositionally biased region" description="Basic residues" evidence="13">
    <location>
        <begin position="669"/>
        <end position="681"/>
    </location>
</feature>
<comment type="catalytic activity">
    <reaction evidence="9">
        <text>L-threonyl-[protein] + GDP-beta-L-fucose = 3-O-(alpha-L-fucosyl)-L-threonyl-[protein] + GDP + H(+)</text>
        <dbReference type="Rhea" id="RHEA:70491"/>
        <dbReference type="Rhea" id="RHEA-COMP:11060"/>
        <dbReference type="Rhea" id="RHEA-COMP:17915"/>
        <dbReference type="ChEBI" id="CHEBI:15378"/>
        <dbReference type="ChEBI" id="CHEBI:30013"/>
        <dbReference type="ChEBI" id="CHEBI:57273"/>
        <dbReference type="ChEBI" id="CHEBI:58189"/>
        <dbReference type="ChEBI" id="CHEBI:189631"/>
        <dbReference type="EC" id="2.4.1.221"/>
    </reaction>
    <physiologicalReaction direction="left-to-right" evidence="9">
        <dbReference type="Rhea" id="RHEA:70492"/>
    </physiologicalReaction>
</comment>
<keyword evidence="3" id="KW-0808">Transferase</keyword>
<dbReference type="PANTHER" id="PTHR24333">
    <property type="entry name" value="HOMEO BOX HB9 LIKE A-RELATED"/>
    <property type="match status" value="1"/>
</dbReference>
<keyword evidence="14" id="KW-1133">Transmembrane helix</keyword>
<reference evidence="17" key="1">
    <citation type="submission" date="2025-08" db="UniProtKB">
        <authorList>
            <consortium name="RefSeq"/>
        </authorList>
    </citation>
    <scope>IDENTIFICATION</scope>
    <source>
        <tissue evidence="17">Testes</tissue>
    </source>
</reference>
<dbReference type="InterPro" id="IPR000047">
    <property type="entry name" value="HTH_motif"/>
</dbReference>
<protein>
    <recommendedName>
        <fullName evidence="2">peptide-O-fucosyltransferase</fullName>
        <ecNumber evidence="2">2.4.1.221</ecNumber>
    </recommendedName>
</protein>
<sequence>MVRATPLNMKYRTHLTAIVLFGFYTALIIQIYWSVIRGHPHVISTKHRSWNRSESITDAISVDQIYGADAATEKNTSDVISDRSMTEGISSPEPVHQYQNTNLLAEDCPPIQGTKYIFPYIQCGGPNWFYENFLVTARFAVHHKRTLVLPTFMTHKLDTESFEEKSFNETFDYQILRKMLPLATQEDFVKDCGSVVNETELLIDPFLKGFFYSYYRGNYNKRRSRDIQNARMPIILPPFTVVPKTAELALTHNRQAICARCLVMFHPWDLKSLNAPDDSDRNIDSHLLRAPYIRDMAEEIVDNLCDGQQYVLLHWRNRSSEICLNDSAYSKQSLCTPEKQAYYQLFTNKRIMSTVAMAISDFISSHNIKCLYVAHPRFEQEIIKSLKDIVPHLYTVNDVMALSSDLHKYKDDNYVISLVEQEIAEKAEIFIRWSKSFWSDMVQNKRDLNNKTTVVYNELPVIGTMHCPVPLMPQTIFTSLGGQNFTMGPMPAMPVFAPRLIPACRSRKPTFFIDDILKSDSKRSEDGLPAFGNVCDVESRYGVSDLFRHVSGHYGDPHRGFLTLSSTSSPSALSIPVPVYLRGKGSTSPELNSKHKKCRRSRTVFTEMQLVGLEKRFDKQKYLSTPDRMDLAESLGLTQLQVKTWFQNRRMKWKKQVLQGGSDEAPTKPKGRPKKIKTAPV</sequence>
<dbReference type="PRINTS" id="PR00031">
    <property type="entry name" value="HTHREPRESSR"/>
</dbReference>
<evidence type="ECO:0000256" key="3">
    <source>
        <dbReference type="ARBA" id="ARBA00022679"/>
    </source>
</evidence>
<dbReference type="PANTHER" id="PTHR24333:SF11">
    <property type="entry name" value="HOMEOBOX PROTEIN BARH-LIKE 1B"/>
    <property type="match status" value="1"/>
</dbReference>
<dbReference type="InterPro" id="IPR009057">
    <property type="entry name" value="Homeodomain-like_sf"/>
</dbReference>
<feature type="transmembrane region" description="Helical" evidence="14">
    <location>
        <begin position="12"/>
        <end position="33"/>
    </location>
</feature>
<dbReference type="PROSITE" id="PS00027">
    <property type="entry name" value="HOMEOBOX_1"/>
    <property type="match status" value="1"/>
</dbReference>
<dbReference type="InterPro" id="IPR050848">
    <property type="entry name" value="Homeobox_TF"/>
</dbReference>
<evidence type="ECO:0000256" key="7">
    <source>
        <dbReference type="ARBA" id="ARBA00023253"/>
    </source>
</evidence>
<dbReference type="SMART" id="SM00389">
    <property type="entry name" value="HOX"/>
    <property type="match status" value="1"/>
</dbReference>
<dbReference type="RefSeq" id="XP_006815302.1">
    <property type="nucleotide sequence ID" value="XM_006815239.1"/>
</dbReference>
<dbReference type="GeneID" id="102806520"/>
<evidence type="ECO:0000256" key="8">
    <source>
        <dbReference type="ARBA" id="ARBA00023277"/>
    </source>
</evidence>
<comment type="catalytic activity">
    <reaction evidence="10">
        <text>L-seryl-[protein] + GDP-beta-L-fucose = 3-O-(alpha-L-fucosyl)-L-seryl-[protein] + GDP + H(+)</text>
        <dbReference type="Rhea" id="RHEA:63644"/>
        <dbReference type="Rhea" id="RHEA-COMP:9863"/>
        <dbReference type="Rhea" id="RHEA-COMP:17914"/>
        <dbReference type="ChEBI" id="CHEBI:15378"/>
        <dbReference type="ChEBI" id="CHEBI:29999"/>
        <dbReference type="ChEBI" id="CHEBI:57273"/>
        <dbReference type="ChEBI" id="CHEBI:58189"/>
        <dbReference type="ChEBI" id="CHEBI:189632"/>
        <dbReference type="EC" id="2.4.1.221"/>
    </reaction>
    <physiologicalReaction direction="left-to-right" evidence="10">
        <dbReference type="Rhea" id="RHEA:63645"/>
    </physiologicalReaction>
</comment>
<evidence type="ECO:0000256" key="10">
    <source>
        <dbReference type="ARBA" id="ARBA00048647"/>
    </source>
</evidence>
<evidence type="ECO:0000256" key="5">
    <source>
        <dbReference type="ARBA" id="ARBA00023155"/>
    </source>
</evidence>
<dbReference type="PRINTS" id="PR00024">
    <property type="entry name" value="HOMEOBOX"/>
</dbReference>
<dbReference type="InterPro" id="IPR020479">
    <property type="entry name" value="HD_metazoa"/>
</dbReference>
<evidence type="ECO:0000313" key="17">
    <source>
        <dbReference type="RefSeq" id="XP_006815302.1"/>
    </source>
</evidence>
<accession>A0ABM0M5L1</accession>
<evidence type="ECO:0000313" key="16">
    <source>
        <dbReference type="Proteomes" id="UP000694865"/>
    </source>
</evidence>
<evidence type="ECO:0000256" key="9">
    <source>
        <dbReference type="ARBA" id="ARBA00047273"/>
    </source>
</evidence>